<dbReference type="AlphaFoldDB" id="A0AAD8JBW5"/>
<keyword evidence="4" id="KW-1185">Reference proteome</keyword>
<keyword evidence="1" id="KW-0175">Coiled coil</keyword>
<evidence type="ECO:0000313" key="4">
    <source>
        <dbReference type="Proteomes" id="UP001237642"/>
    </source>
</evidence>
<evidence type="ECO:0000256" key="1">
    <source>
        <dbReference type="SAM" id="Coils"/>
    </source>
</evidence>
<reference evidence="3" key="1">
    <citation type="submission" date="2023-02" db="EMBL/GenBank/DDBJ databases">
        <title>Genome of toxic invasive species Heracleum sosnowskyi carries increased number of genes despite the absence of recent whole-genome duplications.</title>
        <authorList>
            <person name="Schelkunov M."/>
            <person name="Shtratnikova V."/>
            <person name="Makarenko M."/>
            <person name="Klepikova A."/>
            <person name="Omelchenko D."/>
            <person name="Novikova G."/>
            <person name="Obukhova E."/>
            <person name="Bogdanov V."/>
            <person name="Penin A."/>
            <person name="Logacheva M."/>
        </authorList>
    </citation>
    <scope>NUCLEOTIDE SEQUENCE</scope>
    <source>
        <strain evidence="3">Hsosn_3</strain>
        <tissue evidence="3">Leaf</tissue>
    </source>
</reference>
<accession>A0AAD8JBW5</accession>
<evidence type="ECO:0000313" key="3">
    <source>
        <dbReference type="EMBL" id="KAK1400258.1"/>
    </source>
</evidence>
<proteinExistence type="predicted"/>
<feature type="compositionally biased region" description="Basic and acidic residues" evidence="2">
    <location>
        <begin position="1"/>
        <end position="16"/>
    </location>
</feature>
<name>A0AAD8JBW5_9APIA</name>
<sequence length="363" mass="41806">MHDSPDLEQTMHDSPDKTNIGSLEQTIDDTLKNAEPKEFQEAAQQVNSCVDLNDYSKASLFPIIGRYHHCVIPESDDHCREILQYQRNAGSEVEEPYCVLTDSEGNFHFIRDSDSDGIFECSLLDIYDKSLGTMRFKCPADYNVHKPSGEPIRNCLSEEETTQFQPNAISTADKTYAEPIKKTACLDSPLRQFWLNMAQNVWKRAKEVLRILREQRKWPRGPPEKIKSLCAECSRPTDGSLTPQQEKQLFYDTYGGRNSRNLYYPPSSSTLANFSNSQLFRDAARRPNFNLYYPPSSSTIAHFSNSSHPNSQDYEKLQTELKVMKERMKEMGAMQQRIKDMENLLARMADNQNQQGYDEKCKF</sequence>
<evidence type="ECO:0000256" key="2">
    <source>
        <dbReference type="SAM" id="MobiDB-lite"/>
    </source>
</evidence>
<feature type="coiled-coil region" evidence="1">
    <location>
        <begin position="314"/>
        <end position="351"/>
    </location>
</feature>
<gene>
    <name evidence="3" type="ORF">POM88_010121</name>
</gene>
<protein>
    <submittedName>
        <fullName evidence="3">Uncharacterized protein</fullName>
    </submittedName>
</protein>
<organism evidence="3 4">
    <name type="scientific">Heracleum sosnowskyi</name>
    <dbReference type="NCBI Taxonomy" id="360622"/>
    <lineage>
        <taxon>Eukaryota</taxon>
        <taxon>Viridiplantae</taxon>
        <taxon>Streptophyta</taxon>
        <taxon>Embryophyta</taxon>
        <taxon>Tracheophyta</taxon>
        <taxon>Spermatophyta</taxon>
        <taxon>Magnoliopsida</taxon>
        <taxon>eudicotyledons</taxon>
        <taxon>Gunneridae</taxon>
        <taxon>Pentapetalae</taxon>
        <taxon>asterids</taxon>
        <taxon>campanulids</taxon>
        <taxon>Apiales</taxon>
        <taxon>Apiaceae</taxon>
        <taxon>Apioideae</taxon>
        <taxon>apioid superclade</taxon>
        <taxon>Tordylieae</taxon>
        <taxon>Tordyliinae</taxon>
        <taxon>Heracleum</taxon>
    </lineage>
</organism>
<dbReference type="EMBL" id="JAUIZM010000002">
    <property type="protein sequence ID" value="KAK1400258.1"/>
    <property type="molecule type" value="Genomic_DNA"/>
</dbReference>
<reference evidence="3" key="2">
    <citation type="submission" date="2023-05" db="EMBL/GenBank/DDBJ databases">
        <authorList>
            <person name="Schelkunov M.I."/>
        </authorList>
    </citation>
    <scope>NUCLEOTIDE SEQUENCE</scope>
    <source>
        <strain evidence="3">Hsosn_3</strain>
        <tissue evidence="3">Leaf</tissue>
    </source>
</reference>
<feature type="region of interest" description="Disordered" evidence="2">
    <location>
        <begin position="1"/>
        <end position="21"/>
    </location>
</feature>
<dbReference type="Proteomes" id="UP001237642">
    <property type="component" value="Unassembled WGS sequence"/>
</dbReference>
<comment type="caution">
    <text evidence="3">The sequence shown here is derived from an EMBL/GenBank/DDBJ whole genome shotgun (WGS) entry which is preliminary data.</text>
</comment>